<dbReference type="RefSeq" id="WP_251223669.1">
    <property type="nucleotide sequence ID" value="NZ_JAMBOL010000010.1"/>
</dbReference>
<organism evidence="5 6">
    <name type="scientific">Halalkalibacter oceani</name>
    <dbReference type="NCBI Taxonomy" id="1653776"/>
    <lineage>
        <taxon>Bacteria</taxon>
        <taxon>Bacillati</taxon>
        <taxon>Bacillota</taxon>
        <taxon>Bacilli</taxon>
        <taxon>Bacillales</taxon>
        <taxon>Bacillaceae</taxon>
        <taxon>Halalkalibacter</taxon>
    </lineage>
</organism>
<dbReference type="InterPro" id="IPR016166">
    <property type="entry name" value="FAD-bd_PCMH"/>
</dbReference>
<dbReference type="PANTHER" id="PTHR11748:SF103">
    <property type="entry name" value="GLYCOLATE OXIDASE SUBUNIT GLCE"/>
    <property type="match status" value="1"/>
</dbReference>
<keyword evidence="2" id="KW-0274">FAD</keyword>
<keyword evidence="6" id="KW-1185">Reference proteome</keyword>
<keyword evidence="3" id="KW-0560">Oxidoreductase</keyword>
<dbReference type="Pfam" id="PF01565">
    <property type="entry name" value="FAD_binding_4"/>
    <property type="match status" value="1"/>
</dbReference>
<evidence type="ECO:0000256" key="3">
    <source>
        <dbReference type="ARBA" id="ARBA00023002"/>
    </source>
</evidence>
<gene>
    <name evidence="5" type="ORF">M3202_12510</name>
</gene>
<keyword evidence="1" id="KW-0285">Flavoprotein</keyword>
<evidence type="ECO:0000256" key="2">
    <source>
        <dbReference type="ARBA" id="ARBA00022827"/>
    </source>
</evidence>
<accession>A0A9X2DR66</accession>
<evidence type="ECO:0000313" key="5">
    <source>
        <dbReference type="EMBL" id="MCM3714902.1"/>
    </source>
</evidence>
<comment type="caution">
    <text evidence="5">The sequence shown here is derived from an EMBL/GenBank/DDBJ whole genome shotgun (WGS) entry which is preliminary data.</text>
</comment>
<dbReference type="PROSITE" id="PS51387">
    <property type="entry name" value="FAD_PCMH"/>
    <property type="match status" value="1"/>
</dbReference>
<evidence type="ECO:0000259" key="4">
    <source>
        <dbReference type="PROSITE" id="PS51387"/>
    </source>
</evidence>
<dbReference type="Proteomes" id="UP001139179">
    <property type="component" value="Unassembled WGS sequence"/>
</dbReference>
<feature type="domain" description="FAD-binding PCMH-type" evidence="4">
    <location>
        <begin position="29"/>
        <end position="208"/>
    </location>
</feature>
<name>A0A9X2DR66_9BACI</name>
<proteinExistence type="predicted"/>
<protein>
    <submittedName>
        <fullName evidence="5">FAD-binding oxidoreductase</fullName>
    </submittedName>
</protein>
<dbReference type="AlphaFoldDB" id="A0A9X2DR66"/>
<sequence>MIVSEEFKELKTLVPEQQIEEKGEEQTLFGNEGRVAVYPKTEQEIVSVLTYANDNGKSVTVAGRGTKKAFGGVIAQSDLLLSLENYTGIIEHTVGNMTLTVRAGTRFQDIQDYLAAHKQMIPLDPFWPDSATIGGIVAANDSGPKRLGYGSARDAVIGMKLIYPDGRVIRAGGKVVKNVAGYDMNKLFIGSMGTLAVISEITFKLSPIPKEQSLILLAFAQEQLEEVRKFAVRFLDSALEPVALELFNPTLAKAMTRNERYTLAISFEDVKSSVRYQEEFTKQLKPAGAEPRVLAGEDARNFWKRFYELPPNGLGQPEEHETEAILKIGVKNLDVLQVIRSCHMLEESHHIEVAAHGGLGHGLSQVVLKGAAKNVITAIDAIQQAVTALSGYVIVKHIPLSIRKNISVWGEEPSYFFLLEGMKAKIDPNKILNPKRFVGGM</sequence>
<dbReference type="PANTHER" id="PTHR11748">
    <property type="entry name" value="D-LACTATE DEHYDROGENASE"/>
    <property type="match status" value="1"/>
</dbReference>
<dbReference type="InterPro" id="IPR016164">
    <property type="entry name" value="FAD-linked_Oxase-like_C"/>
</dbReference>
<dbReference type="InterPro" id="IPR016169">
    <property type="entry name" value="FAD-bd_PCMH_sub2"/>
</dbReference>
<dbReference type="InterPro" id="IPR036318">
    <property type="entry name" value="FAD-bd_PCMH-like_sf"/>
</dbReference>
<dbReference type="EMBL" id="JAMBOL010000010">
    <property type="protein sequence ID" value="MCM3714902.1"/>
    <property type="molecule type" value="Genomic_DNA"/>
</dbReference>
<evidence type="ECO:0000313" key="6">
    <source>
        <dbReference type="Proteomes" id="UP001139179"/>
    </source>
</evidence>
<dbReference type="Gene3D" id="3.30.465.10">
    <property type="match status" value="1"/>
</dbReference>
<dbReference type="GO" id="GO:0071949">
    <property type="term" value="F:FAD binding"/>
    <property type="evidence" value="ECO:0007669"/>
    <property type="project" value="InterPro"/>
</dbReference>
<dbReference type="GO" id="GO:0016491">
    <property type="term" value="F:oxidoreductase activity"/>
    <property type="evidence" value="ECO:0007669"/>
    <property type="project" value="UniProtKB-KW"/>
</dbReference>
<evidence type="ECO:0000256" key="1">
    <source>
        <dbReference type="ARBA" id="ARBA00022630"/>
    </source>
</evidence>
<dbReference type="InterPro" id="IPR006094">
    <property type="entry name" value="Oxid_FAD_bind_N"/>
</dbReference>
<reference evidence="5" key="1">
    <citation type="submission" date="2022-05" db="EMBL/GenBank/DDBJ databases">
        <title>Comparative Genomics of Spacecraft Associated Microbes.</title>
        <authorList>
            <person name="Tran M.T."/>
            <person name="Wright A."/>
            <person name="Seuylemezian A."/>
            <person name="Eisen J."/>
            <person name="Coil D."/>
        </authorList>
    </citation>
    <scope>NUCLEOTIDE SEQUENCE</scope>
    <source>
        <strain evidence="5">214.1.1</strain>
    </source>
</reference>
<dbReference type="SUPFAM" id="SSF56176">
    <property type="entry name" value="FAD-binding/transporter-associated domain-like"/>
    <property type="match status" value="1"/>
</dbReference>
<dbReference type="SUPFAM" id="SSF55103">
    <property type="entry name" value="FAD-linked oxidases, C-terminal domain"/>
    <property type="match status" value="1"/>
</dbReference>